<dbReference type="AlphaFoldDB" id="A0A9P7USX8"/>
<reference evidence="2" key="1">
    <citation type="journal article" date="2021" name="Genome Biol. Evol.">
        <title>The assembled and annotated genome of the fairy-ring fungus Marasmius oreades.</title>
        <authorList>
            <person name="Hiltunen M."/>
            <person name="Ament-Velasquez S.L."/>
            <person name="Johannesson H."/>
        </authorList>
    </citation>
    <scope>NUCLEOTIDE SEQUENCE</scope>
    <source>
        <strain evidence="2">03SP1</strain>
    </source>
</reference>
<dbReference type="EMBL" id="CM032185">
    <property type="protein sequence ID" value="KAG7092898.1"/>
    <property type="molecule type" value="Genomic_DNA"/>
</dbReference>
<name>A0A9P7USX8_9AGAR</name>
<keyword evidence="3" id="KW-1185">Reference proteome</keyword>
<dbReference type="KEGG" id="more:E1B28_009205"/>
<organism evidence="2 3">
    <name type="scientific">Marasmius oreades</name>
    <name type="common">fairy-ring Marasmius</name>
    <dbReference type="NCBI Taxonomy" id="181124"/>
    <lineage>
        <taxon>Eukaryota</taxon>
        <taxon>Fungi</taxon>
        <taxon>Dikarya</taxon>
        <taxon>Basidiomycota</taxon>
        <taxon>Agaricomycotina</taxon>
        <taxon>Agaricomycetes</taxon>
        <taxon>Agaricomycetidae</taxon>
        <taxon>Agaricales</taxon>
        <taxon>Marasmiineae</taxon>
        <taxon>Marasmiaceae</taxon>
        <taxon>Marasmius</taxon>
    </lineage>
</organism>
<proteinExistence type="predicted"/>
<dbReference type="Proteomes" id="UP001049176">
    <property type="component" value="Chromosome 5"/>
</dbReference>
<protein>
    <submittedName>
        <fullName evidence="2">Uncharacterized protein</fullName>
    </submittedName>
</protein>
<accession>A0A9P7USX8</accession>
<evidence type="ECO:0000313" key="2">
    <source>
        <dbReference type="EMBL" id="KAG7092898.1"/>
    </source>
</evidence>
<evidence type="ECO:0000256" key="1">
    <source>
        <dbReference type="SAM" id="Phobius"/>
    </source>
</evidence>
<keyword evidence="1" id="KW-1133">Transmembrane helix</keyword>
<comment type="caution">
    <text evidence="2">The sequence shown here is derived from an EMBL/GenBank/DDBJ whole genome shotgun (WGS) entry which is preliminary data.</text>
</comment>
<keyword evidence="1" id="KW-0812">Transmembrane</keyword>
<gene>
    <name evidence="2" type="ORF">E1B28_009205</name>
</gene>
<dbReference type="GeneID" id="66078281"/>
<feature type="transmembrane region" description="Helical" evidence="1">
    <location>
        <begin position="6"/>
        <end position="25"/>
    </location>
</feature>
<keyword evidence="1" id="KW-0472">Membrane</keyword>
<sequence length="142" mass="16251">MSTFTVIYEFVLALVGCVFSSWLIYQIIFADTRMTEEERLARRARRRELHGLKPLRPKSKVKRTPHGDEHIKAKKSVIFTTETPQSSTLKFASNMPTMMKTLSNKIVREASRGWLVKEVIVNDEMMAMSRALSSNPAVCTGW</sequence>
<dbReference type="RefSeq" id="XP_043009368.1">
    <property type="nucleotide sequence ID" value="XM_043154080.1"/>
</dbReference>
<evidence type="ECO:0000313" key="3">
    <source>
        <dbReference type="Proteomes" id="UP001049176"/>
    </source>
</evidence>